<reference evidence="1 2" key="1">
    <citation type="journal article" date="2018" name="Proc. R. Soc. B">
        <title>A non-coding region near Follistatin controls head colour polymorphism in the Gouldian finch.</title>
        <authorList>
            <person name="Toomey M.B."/>
            <person name="Marques C.I."/>
            <person name="Andrade P."/>
            <person name="Araujo P.M."/>
            <person name="Sabatino S."/>
            <person name="Gazda M.A."/>
            <person name="Afonso S."/>
            <person name="Lopes R.J."/>
            <person name="Corbo J.C."/>
            <person name="Carneiro M."/>
        </authorList>
    </citation>
    <scope>NUCLEOTIDE SEQUENCE [LARGE SCALE GENOMIC DNA]</scope>
    <source>
        <strain evidence="1">Red01</strain>
        <tissue evidence="1">Muscle</tissue>
    </source>
</reference>
<proteinExistence type="predicted"/>
<protein>
    <submittedName>
        <fullName evidence="1">Uncharacterized protein</fullName>
    </submittedName>
</protein>
<evidence type="ECO:0000313" key="1">
    <source>
        <dbReference type="EMBL" id="RLW00276.1"/>
    </source>
</evidence>
<gene>
    <name evidence="1" type="ORF">DV515_00009147</name>
</gene>
<comment type="caution">
    <text evidence="1">The sequence shown here is derived from an EMBL/GenBank/DDBJ whole genome shotgun (WGS) entry which is preliminary data.</text>
</comment>
<name>A0A3L8SDF0_CHLGU</name>
<dbReference type="AlphaFoldDB" id="A0A3L8SDF0"/>
<evidence type="ECO:0000313" key="2">
    <source>
        <dbReference type="Proteomes" id="UP000276834"/>
    </source>
</evidence>
<sequence>MNRGVRSIPKGREDLDVSWKEIMMSKTLWAEQQQSCRPAIRRPGPVQCKKGSRAAVLARLLTSWSNTSCYLM</sequence>
<keyword evidence="2" id="KW-1185">Reference proteome</keyword>
<dbReference type="EMBL" id="QUSF01000028">
    <property type="protein sequence ID" value="RLW00276.1"/>
    <property type="molecule type" value="Genomic_DNA"/>
</dbReference>
<accession>A0A3L8SDF0</accession>
<dbReference type="Proteomes" id="UP000276834">
    <property type="component" value="Unassembled WGS sequence"/>
</dbReference>
<organism evidence="1 2">
    <name type="scientific">Chloebia gouldiae</name>
    <name type="common">Gouldian finch</name>
    <name type="synonym">Erythrura gouldiae</name>
    <dbReference type="NCBI Taxonomy" id="44316"/>
    <lineage>
        <taxon>Eukaryota</taxon>
        <taxon>Metazoa</taxon>
        <taxon>Chordata</taxon>
        <taxon>Craniata</taxon>
        <taxon>Vertebrata</taxon>
        <taxon>Euteleostomi</taxon>
        <taxon>Archelosauria</taxon>
        <taxon>Archosauria</taxon>
        <taxon>Dinosauria</taxon>
        <taxon>Saurischia</taxon>
        <taxon>Theropoda</taxon>
        <taxon>Coelurosauria</taxon>
        <taxon>Aves</taxon>
        <taxon>Neognathae</taxon>
        <taxon>Neoaves</taxon>
        <taxon>Telluraves</taxon>
        <taxon>Australaves</taxon>
        <taxon>Passeriformes</taxon>
        <taxon>Passeroidea</taxon>
        <taxon>Passeridae</taxon>
        <taxon>Chloebia</taxon>
    </lineage>
</organism>